<evidence type="ECO:0000313" key="1">
    <source>
        <dbReference type="EMBL" id="KAI8438857.1"/>
    </source>
</evidence>
<gene>
    <name evidence="1" type="ORF">MSG28_011203</name>
</gene>
<sequence>MRYFKRLTFWKPNGPIYLFIGGDFEMFSGLIERYCLFPCQLANETNGALFASEHRYYGESMPVDIKDTSSMKYLSSKQALADLAALIKTIKSAPEFKSSKVVVIGGSYAGNLAAWMRLLYPDLVDAAVSSSAPLLAKKDFNEYLEARCNEFGNFETTNSDKQPFGHNVPLDFFIKQCQAIFGEDFNEKRVDDGVAQTNIMYGGITPNVTNVVFTHGDMDPWRRLGVLKDLSDTAVVRITNGTSNSALLNLDSSNPALLKDREYVKQMIKKWIEKA</sequence>
<dbReference type="Proteomes" id="UP001064048">
    <property type="component" value="Chromosome 18"/>
</dbReference>
<proteinExistence type="predicted"/>
<comment type="caution">
    <text evidence="1">The sequence shown here is derived from an EMBL/GenBank/DDBJ whole genome shotgun (WGS) entry which is preliminary data.</text>
</comment>
<reference evidence="1 2" key="1">
    <citation type="journal article" date="2022" name="Genome Biol. Evol.">
        <title>The Spruce Budworm Genome: Reconstructing the Evolutionary History of Antifreeze Proteins.</title>
        <authorList>
            <person name="Beliveau C."/>
            <person name="Gagne P."/>
            <person name="Picq S."/>
            <person name="Vernygora O."/>
            <person name="Keeling C.I."/>
            <person name="Pinkney K."/>
            <person name="Doucet D."/>
            <person name="Wen F."/>
            <person name="Johnston J.S."/>
            <person name="Maaroufi H."/>
            <person name="Boyle B."/>
            <person name="Laroche J."/>
            <person name="Dewar K."/>
            <person name="Juretic N."/>
            <person name="Blackburn G."/>
            <person name="Nisole A."/>
            <person name="Brunet B."/>
            <person name="Brandao M."/>
            <person name="Lumley L."/>
            <person name="Duan J."/>
            <person name="Quan G."/>
            <person name="Lucarotti C.J."/>
            <person name="Roe A.D."/>
            <person name="Sperling F.A.H."/>
            <person name="Levesque R.C."/>
            <person name="Cusson M."/>
        </authorList>
    </citation>
    <scope>NUCLEOTIDE SEQUENCE [LARGE SCALE GENOMIC DNA]</scope>
    <source>
        <strain evidence="1">Glfc:IPQL:Cfum</strain>
    </source>
</reference>
<name>A0ACC0KRP9_CHOFU</name>
<accession>A0ACC0KRP9</accession>
<protein>
    <submittedName>
        <fullName evidence="1">Uncharacterized protein</fullName>
    </submittedName>
</protein>
<organism evidence="1 2">
    <name type="scientific">Choristoneura fumiferana</name>
    <name type="common">Spruce budworm moth</name>
    <name type="synonym">Archips fumiferana</name>
    <dbReference type="NCBI Taxonomy" id="7141"/>
    <lineage>
        <taxon>Eukaryota</taxon>
        <taxon>Metazoa</taxon>
        <taxon>Ecdysozoa</taxon>
        <taxon>Arthropoda</taxon>
        <taxon>Hexapoda</taxon>
        <taxon>Insecta</taxon>
        <taxon>Pterygota</taxon>
        <taxon>Neoptera</taxon>
        <taxon>Endopterygota</taxon>
        <taxon>Lepidoptera</taxon>
        <taxon>Glossata</taxon>
        <taxon>Ditrysia</taxon>
        <taxon>Tortricoidea</taxon>
        <taxon>Tortricidae</taxon>
        <taxon>Tortricinae</taxon>
        <taxon>Choristoneura</taxon>
    </lineage>
</organism>
<evidence type="ECO:0000313" key="2">
    <source>
        <dbReference type="Proteomes" id="UP001064048"/>
    </source>
</evidence>
<dbReference type="EMBL" id="CM046118">
    <property type="protein sequence ID" value="KAI8438857.1"/>
    <property type="molecule type" value="Genomic_DNA"/>
</dbReference>
<keyword evidence="2" id="KW-1185">Reference proteome</keyword>